<dbReference type="Pfam" id="PF00008">
    <property type="entry name" value="EGF"/>
    <property type="match status" value="1"/>
</dbReference>
<evidence type="ECO:0000256" key="4">
    <source>
        <dbReference type="PROSITE-ProRule" id="PRU00076"/>
    </source>
</evidence>
<dbReference type="KEGG" id="acan:ACA1_215970"/>
<evidence type="ECO:0000259" key="6">
    <source>
        <dbReference type="PROSITE" id="PS50026"/>
    </source>
</evidence>
<dbReference type="Proteomes" id="UP000011083">
    <property type="component" value="Unassembled WGS sequence"/>
</dbReference>
<dbReference type="RefSeq" id="XP_004337128.1">
    <property type="nucleotide sequence ID" value="XM_004337080.1"/>
</dbReference>
<feature type="domain" description="EGF-like" evidence="6">
    <location>
        <begin position="552"/>
        <end position="593"/>
    </location>
</feature>
<feature type="domain" description="EGF-like" evidence="6">
    <location>
        <begin position="424"/>
        <end position="461"/>
    </location>
</feature>
<evidence type="ECO:0000313" key="7">
    <source>
        <dbReference type="EMBL" id="ELR15115.1"/>
    </source>
</evidence>
<dbReference type="OrthoDB" id="2154780at2759"/>
<evidence type="ECO:0000313" key="8">
    <source>
        <dbReference type="Proteomes" id="UP000011083"/>
    </source>
</evidence>
<feature type="transmembrane region" description="Helical" evidence="5">
    <location>
        <begin position="879"/>
        <end position="905"/>
    </location>
</feature>
<keyword evidence="1 4" id="KW-0245">EGF-like domain</keyword>
<comment type="caution">
    <text evidence="4">Lacks conserved residue(s) required for the propagation of feature annotation.</text>
</comment>
<protein>
    <submittedName>
        <fullName evidence="7">EGFlike domain containing protein</fullName>
    </submittedName>
</protein>
<evidence type="ECO:0000256" key="3">
    <source>
        <dbReference type="ARBA" id="ARBA00023157"/>
    </source>
</evidence>
<dbReference type="InterPro" id="IPR013111">
    <property type="entry name" value="EGF_extracell"/>
</dbReference>
<dbReference type="PANTHER" id="PTHR11219">
    <property type="entry name" value="TENEURIN AND N-ACETYLGLUCOSAMINE-1-PHOSPHODIESTER ALPHA-N-ACETYLGLUCOSAMINIDASE"/>
    <property type="match status" value="1"/>
</dbReference>
<name>L8GQ73_ACACF</name>
<sequence length="933" mass="97628">MSNTTLATSPTTTYLGRQSEGLPRVLLVIFIVFASVLHSPGTGAESLPPTIEWAEPADGHWWDPLSWRDATTGSPRVPTAHDSVLISTFPNQTYSVIVDALQTGQELRVAWLTVGSNYSLTDCCDKSSGLGNAGCYAALVLRGVSLTVEQELVVESYGVVRFTSPLVGAEAAENGSLCTVTSPLTTIAGWAQGSVTFNGNVEVTMLTLYADATMQYTWARWLVEGNLTVELQTTFELYIPENYTAATDPVAQIKTVNLILRKPTAPARKRGLVPAQICIFKEVEKVINIPISGWPPIEPPSLFFFDNFTGGLPKDFPTSYGRYRALPTLEIQAPKCVWYCYNPWDPQPLNSEPCSVSSSHSFSTLLGVDSGYSGCNCPPGRSGSHCQNVYCPGTPACSGRAICDDSTGSPRCPCPVGWTGFACEIPDCPGSPACSGNGQCVSTVAVPFCRCHANWTGPAGQPNDCSDRDPVTVPICSNNCTSPANGVCTAADTGAPHCQCLTGWTLGPDLDCSTPYFKCPGRGGVQCTAHGECNSTSGQCTCDQGWRGLDCSHPDCPGTPDCNHRGECVAVNVSGVIEPQCRCSSGWTGADCSVVVLTRLVGGHAVAECSLGDGCSANGKCVEVGLDPPRCVCSAGWTGVNCSVALTDCAATSHCAAASCVGDATKSCTACDGDWRGADCNTPYCLAANDWSVFPECSGHGSCSVAEGSDQPACQCRTGWLPGPANDCVTPACEAEEGQAECSGHGVCSTEVANPTCLCDAFFYGDSCSIFELSCPGSPADCTDSEHGTCVNGTCQCADKWRGADCSVVRCPGAEENCNGRGTCDSSVEPAQCRCDKHWTGPDCGTHPPQCVCQPFWGGPDCSESQTQGSSSDDSSMTAYAAIGGALGGGAVLLIVGVIGAYVVFKAVNAYKDYQINKGLRTGRVNFGGDDGL</sequence>
<proteinExistence type="predicted"/>
<feature type="domain" description="EGF-like" evidence="6">
    <location>
        <begin position="350"/>
        <end position="387"/>
    </location>
</feature>
<dbReference type="PROSITE" id="PS50026">
    <property type="entry name" value="EGF_3"/>
    <property type="match status" value="6"/>
</dbReference>
<dbReference type="Pfam" id="PF07974">
    <property type="entry name" value="EGF_2"/>
    <property type="match status" value="1"/>
</dbReference>
<dbReference type="Gene3D" id="2.170.300.10">
    <property type="entry name" value="Tie2 ligand-binding domain superfamily"/>
    <property type="match status" value="1"/>
</dbReference>
<dbReference type="VEuPathDB" id="AmoebaDB:ACA1_215970"/>
<organism evidence="7 8">
    <name type="scientific">Acanthamoeba castellanii (strain ATCC 30010 / Neff)</name>
    <dbReference type="NCBI Taxonomy" id="1257118"/>
    <lineage>
        <taxon>Eukaryota</taxon>
        <taxon>Amoebozoa</taxon>
        <taxon>Discosea</taxon>
        <taxon>Longamoebia</taxon>
        <taxon>Centramoebida</taxon>
        <taxon>Acanthamoebidae</taxon>
        <taxon>Acanthamoeba</taxon>
    </lineage>
</organism>
<feature type="domain" description="EGF-like" evidence="6">
    <location>
        <begin position="807"/>
        <end position="845"/>
    </location>
</feature>
<keyword evidence="5" id="KW-0812">Transmembrane</keyword>
<dbReference type="EMBL" id="KB008036">
    <property type="protein sequence ID" value="ELR15115.1"/>
    <property type="molecule type" value="Genomic_DNA"/>
</dbReference>
<keyword evidence="3 4" id="KW-1015">Disulfide bond</keyword>
<dbReference type="PANTHER" id="PTHR11219:SF70">
    <property type="entry name" value="EGF-LIKE DOMAIN-CONTAINING PROTEIN"/>
    <property type="match status" value="1"/>
</dbReference>
<dbReference type="AlphaFoldDB" id="L8GQ73"/>
<dbReference type="PRINTS" id="PR00011">
    <property type="entry name" value="EGFLAMININ"/>
</dbReference>
<dbReference type="InterPro" id="IPR000742">
    <property type="entry name" value="EGF"/>
</dbReference>
<feature type="disulfide bond" evidence="4">
    <location>
        <begin position="759"/>
        <end position="768"/>
    </location>
</feature>
<keyword evidence="5" id="KW-1133">Transmembrane helix</keyword>
<dbReference type="Pfam" id="PF23106">
    <property type="entry name" value="EGF_Teneurin"/>
    <property type="match status" value="2"/>
</dbReference>
<gene>
    <name evidence="7" type="ORF">ACA1_215970</name>
</gene>
<dbReference type="PROSITE" id="PS00022">
    <property type="entry name" value="EGF_1"/>
    <property type="match status" value="4"/>
</dbReference>
<keyword evidence="2" id="KW-0677">Repeat</keyword>
<evidence type="ECO:0000256" key="1">
    <source>
        <dbReference type="ARBA" id="ARBA00022536"/>
    </source>
</evidence>
<evidence type="ECO:0000256" key="2">
    <source>
        <dbReference type="ARBA" id="ARBA00022737"/>
    </source>
</evidence>
<feature type="disulfide bond" evidence="4">
    <location>
        <begin position="633"/>
        <end position="642"/>
    </location>
</feature>
<feature type="disulfide bond" evidence="4">
    <location>
        <begin position="377"/>
        <end position="386"/>
    </location>
</feature>
<dbReference type="Gene3D" id="2.10.25.10">
    <property type="entry name" value="Laminin"/>
    <property type="match status" value="3"/>
</dbReference>
<feature type="domain" description="EGF-like" evidence="6">
    <location>
        <begin position="729"/>
        <end position="769"/>
    </location>
</feature>
<accession>L8GQ73</accession>
<feature type="disulfide bond" evidence="4">
    <location>
        <begin position="835"/>
        <end position="844"/>
    </location>
</feature>
<dbReference type="PROSITE" id="PS01186">
    <property type="entry name" value="EGF_2"/>
    <property type="match status" value="3"/>
</dbReference>
<dbReference type="OMA" id="TGMAPCF"/>
<dbReference type="GeneID" id="14915643"/>
<reference evidence="7 8" key="1">
    <citation type="journal article" date="2013" name="Genome Biol.">
        <title>Genome of Acanthamoeba castellanii highlights extensive lateral gene transfer and early evolution of tyrosine kinase signaling.</title>
        <authorList>
            <person name="Clarke M."/>
            <person name="Lohan A.J."/>
            <person name="Liu B."/>
            <person name="Lagkouvardos I."/>
            <person name="Roy S."/>
            <person name="Zafar N."/>
            <person name="Bertelli C."/>
            <person name="Schilde C."/>
            <person name="Kianianmomeni A."/>
            <person name="Burglin T.R."/>
            <person name="Frech C."/>
            <person name="Turcotte B."/>
            <person name="Kopec K.O."/>
            <person name="Synnott J.M."/>
            <person name="Choo C."/>
            <person name="Paponov I."/>
            <person name="Finkler A."/>
            <person name="Soon Heng Tan C."/>
            <person name="Hutchins A.P."/>
            <person name="Weinmeier T."/>
            <person name="Rattei T."/>
            <person name="Chu J.S."/>
            <person name="Gimenez G."/>
            <person name="Irimia M."/>
            <person name="Rigden D.J."/>
            <person name="Fitzpatrick D.A."/>
            <person name="Lorenzo-Morales J."/>
            <person name="Bateman A."/>
            <person name="Chiu C.H."/>
            <person name="Tang P."/>
            <person name="Hegemann P."/>
            <person name="Fromm H."/>
            <person name="Raoult D."/>
            <person name="Greub G."/>
            <person name="Miranda-Saavedra D."/>
            <person name="Chen N."/>
            <person name="Nash P."/>
            <person name="Ginger M.L."/>
            <person name="Horn M."/>
            <person name="Schaap P."/>
            <person name="Caler L."/>
            <person name="Loftus B."/>
        </authorList>
    </citation>
    <scope>NUCLEOTIDE SEQUENCE [LARGE SCALE GENOMIC DNA]</scope>
    <source>
        <strain evidence="7 8">Neff</strain>
    </source>
</reference>
<dbReference type="SUPFAM" id="SSF57196">
    <property type="entry name" value="EGF/Laminin"/>
    <property type="match status" value="1"/>
</dbReference>
<dbReference type="SMART" id="SM00181">
    <property type="entry name" value="EGF"/>
    <property type="match status" value="11"/>
</dbReference>
<feature type="disulfide bond" evidence="4">
    <location>
        <begin position="583"/>
        <end position="592"/>
    </location>
</feature>
<dbReference type="STRING" id="1257118.L8GQ73"/>
<dbReference type="InterPro" id="IPR051216">
    <property type="entry name" value="Teneurin"/>
</dbReference>
<feature type="domain" description="EGF-like" evidence="6">
    <location>
        <begin position="605"/>
        <end position="643"/>
    </location>
</feature>
<evidence type="ECO:0000256" key="5">
    <source>
        <dbReference type="SAM" id="Phobius"/>
    </source>
</evidence>
<keyword evidence="5" id="KW-0472">Membrane</keyword>
<keyword evidence="8" id="KW-1185">Reference proteome</keyword>